<dbReference type="InterPro" id="IPR017941">
    <property type="entry name" value="Rieske_2Fe-2S"/>
</dbReference>
<proteinExistence type="predicted"/>
<comment type="caution">
    <text evidence="8">The sequence shown here is derived from an EMBL/GenBank/DDBJ whole genome shotgun (WGS) entry which is preliminary data.</text>
</comment>
<dbReference type="PANTHER" id="PTHR13847:SF281">
    <property type="entry name" value="FAD DEPENDENT OXIDOREDUCTASE DOMAIN-CONTAINING PROTEIN"/>
    <property type="match status" value="1"/>
</dbReference>
<evidence type="ECO:0000256" key="4">
    <source>
        <dbReference type="ARBA" id="ARBA00023004"/>
    </source>
</evidence>
<dbReference type="RefSeq" id="WP_104564902.1">
    <property type="nucleotide sequence ID" value="NZ_CATVXE010000016.1"/>
</dbReference>
<gene>
    <name evidence="8" type="primary">petC_2</name>
    <name evidence="9" type="ORF">R77569_03340</name>
    <name evidence="8" type="ORF">R77591_03577</name>
</gene>
<keyword evidence="4" id="KW-0408">Iron</keyword>
<sequence length="514" mass="55161">MATHGGTTTSYWAANTELASAPLQGDATCDACVIGAGMAGLSVAYELAASGASVIVLDADTAGAGETGRTTAHLMTAFDDRYFHIEDHLGREAAHMIAQSHAAAIDRIETICTAESIACGFERVDGYLFVESPEDEEVLAKEFEAAHRAGLVDVERVSAVQTGKAVLPSALRFPRQGQLHPLKYLGGLIEAIRRRGGQVYGRTRATGVEDGSPTSVLTANGHRIRAGSVVVATNTPFIDRFAIHTKQAAYRTFVVGMKVRRGDMPNCQFWDTPDPYHYVRIAGDLDADHQLLISGGEDHKVGQADDADARFARLIRWTQQRFPVMDDPLYRWSGQVMEPVDGVAFIGRNPGDAHVYVVTGDSGNGITHGAIAGMLICDLVRGRDNAWAALYDPSRRSLSAALEYARENANVAARYADWLGGAAATALDAIAPGEGHVVKAIGRHVAAFRNQDGVLHTFDAACPHLKCMVQWNSLEKSFDCPCHGSRFGPDGAVLHGPANVGLKRIDVSSDTEQR</sequence>
<keyword evidence="5" id="KW-0411">Iron-sulfur</keyword>
<dbReference type="PRINTS" id="PR00162">
    <property type="entry name" value="RIESKE"/>
</dbReference>
<dbReference type="Gene3D" id="3.30.9.10">
    <property type="entry name" value="D-Amino Acid Oxidase, subunit A, domain 2"/>
    <property type="match status" value="1"/>
</dbReference>
<accession>A0AAD2ATF0</accession>
<reference evidence="8 11" key="1">
    <citation type="submission" date="2023-07" db="EMBL/GenBank/DDBJ databases">
        <authorList>
            <person name="Peeters C."/>
        </authorList>
    </citation>
    <scope>NUCLEOTIDE SEQUENCE</scope>
    <source>
        <strain evidence="9 11">R-77569</strain>
        <strain evidence="8">R-77591</strain>
    </source>
</reference>
<evidence type="ECO:0000313" key="9">
    <source>
        <dbReference type="EMBL" id="CAJ0882284.1"/>
    </source>
</evidence>
<evidence type="ECO:0000313" key="8">
    <source>
        <dbReference type="EMBL" id="CAJ0690403.1"/>
    </source>
</evidence>
<dbReference type="SUPFAM" id="SSF51905">
    <property type="entry name" value="FAD/NAD(P)-binding domain"/>
    <property type="match status" value="1"/>
</dbReference>
<dbReference type="GO" id="GO:0016491">
    <property type="term" value="F:oxidoreductase activity"/>
    <property type="evidence" value="ECO:0007669"/>
    <property type="project" value="UniProtKB-KW"/>
</dbReference>
<name>A0AAD2ATF0_9RALS</name>
<evidence type="ECO:0000256" key="1">
    <source>
        <dbReference type="ARBA" id="ARBA00022714"/>
    </source>
</evidence>
<keyword evidence="1" id="KW-0001">2Fe-2S</keyword>
<dbReference type="GO" id="GO:0016020">
    <property type="term" value="C:membrane"/>
    <property type="evidence" value="ECO:0007669"/>
    <property type="project" value="InterPro"/>
</dbReference>
<dbReference type="GO" id="GO:0051537">
    <property type="term" value="F:2 iron, 2 sulfur cluster binding"/>
    <property type="evidence" value="ECO:0007669"/>
    <property type="project" value="UniProtKB-KW"/>
</dbReference>
<dbReference type="Proteomes" id="UP001190452">
    <property type="component" value="Unassembled WGS sequence"/>
</dbReference>
<evidence type="ECO:0000259" key="7">
    <source>
        <dbReference type="PROSITE" id="PS51296"/>
    </source>
</evidence>
<dbReference type="PANTHER" id="PTHR13847">
    <property type="entry name" value="SARCOSINE DEHYDROGENASE-RELATED"/>
    <property type="match status" value="1"/>
</dbReference>
<evidence type="ECO:0000313" key="11">
    <source>
        <dbReference type="Proteomes" id="UP001190452"/>
    </source>
</evidence>
<dbReference type="InterPro" id="IPR036922">
    <property type="entry name" value="Rieske_2Fe-2S_sf"/>
</dbReference>
<dbReference type="Pfam" id="PF00355">
    <property type="entry name" value="Rieske"/>
    <property type="match status" value="1"/>
</dbReference>
<keyword evidence="6" id="KW-1015">Disulfide bond</keyword>
<keyword evidence="3" id="KW-0560">Oxidoreductase</keyword>
<keyword evidence="2" id="KW-0479">Metal-binding</keyword>
<feature type="domain" description="Rieske" evidence="7">
    <location>
        <begin position="422"/>
        <end position="514"/>
    </location>
</feature>
<dbReference type="GO" id="GO:0005737">
    <property type="term" value="C:cytoplasm"/>
    <property type="evidence" value="ECO:0007669"/>
    <property type="project" value="TreeGrafter"/>
</dbReference>
<dbReference type="Pfam" id="PF01266">
    <property type="entry name" value="DAO"/>
    <property type="match status" value="1"/>
</dbReference>
<dbReference type="InterPro" id="IPR005805">
    <property type="entry name" value="Rieske_Fe-S_prot_C"/>
</dbReference>
<dbReference type="EMBL" id="CATVXE010000016">
    <property type="protein sequence ID" value="CAJ0690403.1"/>
    <property type="molecule type" value="Genomic_DNA"/>
</dbReference>
<evidence type="ECO:0000256" key="3">
    <source>
        <dbReference type="ARBA" id="ARBA00023002"/>
    </source>
</evidence>
<evidence type="ECO:0000256" key="5">
    <source>
        <dbReference type="ARBA" id="ARBA00023014"/>
    </source>
</evidence>
<dbReference type="InterPro" id="IPR006076">
    <property type="entry name" value="FAD-dep_OxRdtase"/>
</dbReference>
<dbReference type="PROSITE" id="PS51296">
    <property type="entry name" value="RIESKE"/>
    <property type="match status" value="1"/>
</dbReference>
<dbReference type="InterPro" id="IPR036188">
    <property type="entry name" value="FAD/NAD-bd_sf"/>
</dbReference>
<evidence type="ECO:0000313" key="10">
    <source>
        <dbReference type="Proteomes" id="UP001190002"/>
    </source>
</evidence>
<dbReference type="EMBL" id="CAUDKV010000015">
    <property type="protein sequence ID" value="CAJ0882284.1"/>
    <property type="molecule type" value="Genomic_DNA"/>
</dbReference>
<dbReference type="Gene3D" id="3.50.50.60">
    <property type="entry name" value="FAD/NAD(P)-binding domain"/>
    <property type="match status" value="1"/>
</dbReference>
<evidence type="ECO:0000256" key="2">
    <source>
        <dbReference type="ARBA" id="ARBA00022723"/>
    </source>
</evidence>
<dbReference type="Proteomes" id="UP001190002">
    <property type="component" value="Unassembled WGS sequence"/>
</dbReference>
<dbReference type="Gene3D" id="2.102.10.10">
    <property type="entry name" value="Rieske [2Fe-2S] iron-sulphur domain"/>
    <property type="match status" value="1"/>
</dbReference>
<dbReference type="GO" id="GO:0046872">
    <property type="term" value="F:metal ion binding"/>
    <property type="evidence" value="ECO:0007669"/>
    <property type="project" value="UniProtKB-KW"/>
</dbReference>
<organism evidence="8 10">
    <name type="scientific">Ralstonia mannitolilytica</name>
    <dbReference type="NCBI Taxonomy" id="105219"/>
    <lineage>
        <taxon>Bacteria</taxon>
        <taxon>Pseudomonadati</taxon>
        <taxon>Pseudomonadota</taxon>
        <taxon>Betaproteobacteria</taxon>
        <taxon>Burkholderiales</taxon>
        <taxon>Burkholderiaceae</taxon>
        <taxon>Ralstonia</taxon>
    </lineage>
</organism>
<evidence type="ECO:0000256" key="6">
    <source>
        <dbReference type="ARBA" id="ARBA00023157"/>
    </source>
</evidence>
<dbReference type="SUPFAM" id="SSF50022">
    <property type="entry name" value="ISP domain"/>
    <property type="match status" value="1"/>
</dbReference>
<protein>
    <submittedName>
        <fullName evidence="8">Cytochrome b6-f complex iron-sulfur subunit</fullName>
    </submittedName>
</protein>
<keyword evidence="11" id="KW-1185">Reference proteome</keyword>
<dbReference type="AlphaFoldDB" id="A0AAD2ATF0"/>